<evidence type="ECO:0000313" key="1">
    <source>
        <dbReference type="EMBL" id="MBE1874878.1"/>
    </source>
</evidence>
<dbReference type="EMBL" id="JADAQT010000053">
    <property type="protein sequence ID" value="MBE1874878.1"/>
    <property type="molecule type" value="Genomic_DNA"/>
</dbReference>
<proteinExistence type="predicted"/>
<dbReference type="InterPro" id="IPR016024">
    <property type="entry name" value="ARM-type_fold"/>
</dbReference>
<keyword evidence="2" id="KW-1185">Reference proteome</keyword>
<dbReference type="Proteomes" id="UP000625527">
    <property type="component" value="Unassembled WGS sequence"/>
</dbReference>
<accession>A0ABR9MU26</accession>
<evidence type="ECO:0000313" key="2">
    <source>
        <dbReference type="Proteomes" id="UP000625527"/>
    </source>
</evidence>
<name>A0ABR9MU26_9MICO</name>
<dbReference type="Gene3D" id="1.25.10.10">
    <property type="entry name" value="Leucine-rich Repeat Variant"/>
    <property type="match status" value="1"/>
</dbReference>
<dbReference type="SUPFAM" id="SSF48371">
    <property type="entry name" value="ARM repeat"/>
    <property type="match status" value="1"/>
</dbReference>
<dbReference type="InterPro" id="IPR011989">
    <property type="entry name" value="ARM-like"/>
</dbReference>
<reference evidence="1 2" key="1">
    <citation type="submission" date="2020-10" db="EMBL/GenBank/DDBJ databases">
        <title>Myceligenerans pegani sp. nov., an endophytic actinomycete isolated from Peganum harmala L. in Xinjiang, China.</title>
        <authorList>
            <person name="Xin L."/>
        </authorList>
    </citation>
    <scope>NUCLEOTIDE SEQUENCE [LARGE SCALE GENOMIC DNA]</scope>
    <source>
        <strain evidence="1 2">TRM65318</strain>
    </source>
</reference>
<gene>
    <name evidence="1" type="ORF">IHE71_04030</name>
</gene>
<evidence type="ECO:0008006" key="3">
    <source>
        <dbReference type="Google" id="ProtNLM"/>
    </source>
</evidence>
<organism evidence="1 2">
    <name type="scientific">Myceligenerans pegani</name>
    <dbReference type="NCBI Taxonomy" id="2776917"/>
    <lineage>
        <taxon>Bacteria</taxon>
        <taxon>Bacillati</taxon>
        <taxon>Actinomycetota</taxon>
        <taxon>Actinomycetes</taxon>
        <taxon>Micrococcales</taxon>
        <taxon>Promicromonosporaceae</taxon>
        <taxon>Myceligenerans</taxon>
    </lineage>
</organism>
<comment type="caution">
    <text evidence="1">The sequence shown here is derived from an EMBL/GenBank/DDBJ whole genome shotgun (WGS) entry which is preliminary data.</text>
</comment>
<protein>
    <recommendedName>
        <fullName evidence="3">ATP-binding protein</fullName>
    </recommendedName>
</protein>
<sequence length="1487" mass="164114">MAPRPGGEADKVGNRYELAWAVRHALYCIHDERQALTLEDVDVELSNGAEFTYAKGTHVEVHQLKRQDGSNNYWSVKSLARLRIFEAAAEHVAAGRQYHFVSLIPSGPLRELTERARKSADVAAFTQSWLTEALRSIFDELSAPGILGSPEKAWTTLRGMWFEVHDEADVVQVNSMLAALSLEGTTGHSVSLALGAILLDNLGMRLTRPILLSQLADQGMRPLTAGSRSTVHEQIHAVTQSWLGTIRRELLQPPVEREEARGLIGALHGDRLGLVVGTAGSGKSSVLEQSVTTLTSGSAEVLGFRLDRLGPFASTVELGRQLGLETSPAAALAVAANGGEAYLVIDQLDAVSLASGRIPESLDVVVDLIGEALSVAGMRVILACREFDVDNDHRIRALANRPDVRKVQVGKLPATAVDTALKAMGLDPNHLTASQRELLQTPLHLVLLNTVADQDEAPSFQSQGSLFESFWERKRRAARVRRNGVRFNDVIAGLANAASDRQTLSIPIEVLDDGDLADDADVLVSEHVLAREGNRIAFFHESFFDYAFARLWVSRRECLIDFLCRDEQELFRRGQVRQILQHLREREHGRFIEEVEAALTSQGVRFHIKETVLAVVASVADPTAEEAALLLRVSDTRPRFEDHLWLQLRRPQWFQRFHADGLIATWLDSDDQILRERAIESMSSGVNQHGESVAALLATRQSASDYLSWLRRIFLHAHAHTNRMLFDLLLEIVRQGAYDGTEDGLWLTVQDLAKHQPMWAIELLQALLVDHMDGLTTGEYGTVAVLGITDHGACEMVREASAAEPLAFVETIVPYLRDVMTVTAYEPKKDRCIRDRHFSLRVPGSGTSERDLGDALFSASARALETLARSTPESIRSLLESLACDPYHASQLLLYRALAAAGETFSEWAAALLLEDNRRLDSGYVSDGRWLAREVVTAIAGHINGERHQELERRFRDLVNPYESGPSSGRLAFTFLSALAENRLTPQGVRRLNEYRRKFHQDFPSAPRGIEGGFIGSPIAPSRASKLTDDQWLRAMAKYDSDRTDWDTLTGGARELSTVLQQQVKEAPARFAQLALRLSVDVNPAYGDAILIGLGEASENAGYPGTLAFDAIRHIASLGHQDHDRWLGTALRQHYKEAPIDLVELIRDRALRSPDPTDESSILSQERDDSMDAKDLRHNGINTARGSLAEALGDLLVYDVDGSRTEVVRPWLGNLASDPSVYVRACVAHTLAAALRHARPDVLVAFERLVDADDRLLASDLVERLMLYIGNVNPEVIIPVIHRMLNSDYDESRAAGGALAAFGALEWGLIDLMPRALSADVKVRRGVADVVAARIDRTSNVELATSSLMTLMHDDDDDVREAVAQVAPHLRDQRLRPFADLLDALIRSPSYSHATPQLLLTLEHAPDKVDDLALKAAQRFLEVYGHEAADIRTGAAGDARYISELVVRGLAQSRDRAHRSALLDVLDRLLELGVYGVGKAISQSERV</sequence>